<evidence type="ECO:0000256" key="1">
    <source>
        <dbReference type="SAM" id="Phobius"/>
    </source>
</evidence>
<feature type="transmembrane region" description="Helical" evidence="1">
    <location>
        <begin position="136"/>
        <end position="167"/>
    </location>
</feature>
<organism evidence="2 3">
    <name type="scientific">Dendrothele bispora (strain CBS 962.96)</name>
    <dbReference type="NCBI Taxonomy" id="1314807"/>
    <lineage>
        <taxon>Eukaryota</taxon>
        <taxon>Fungi</taxon>
        <taxon>Dikarya</taxon>
        <taxon>Basidiomycota</taxon>
        <taxon>Agaricomycotina</taxon>
        <taxon>Agaricomycetes</taxon>
        <taxon>Agaricomycetidae</taxon>
        <taxon>Agaricales</taxon>
        <taxon>Agaricales incertae sedis</taxon>
        <taxon>Dendrothele</taxon>
    </lineage>
</organism>
<feature type="transmembrane region" description="Helical" evidence="1">
    <location>
        <begin position="47"/>
        <end position="72"/>
    </location>
</feature>
<reference evidence="2 3" key="1">
    <citation type="journal article" date="2019" name="Nat. Ecol. Evol.">
        <title>Megaphylogeny resolves global patterns of mushroom evolution.</title>
        <authorList>
            <person name="Varga T."/>
            <person name="Krizsan K."/>
            <person name="Foldi C."/>
            <person name="Dima B."/>
            <person name="Sanchez-Garcia M."/>
            <person name="Sanchez-Ramirez S."/>
            <person name="Szollosi G.J."/>
            <person name="Szarkandi J.G."/>
            <person name="Papp V."/>
            <person name="Albert L."/>
            <person name="Andreopoulos W."/>
            <person name="Angelini C."/>
            <person name="Antonin V."/>
            <person name="Barry K.W."/>
            <person name="Bougher N.L."/>
            <person name="Buchanan P."/>
            <person name="Buyck B."/>
            <person name="Bense V."/>
            <person name="Catcheside P."/>
            <person name="Chovatia M."/>
            <person name="Cooper J."/>
            <person name="Damon W."/>
            <person name="Desjardin D."/>
            <person name="Finy P."/>
            <person name="Geml J."/>
            <person name="Haridas S."/>
            <person name="Hughes K."/>
            <person name="Justo A."/>
            <person name="Karasinski D."/>
            <person name="Kautmanova I."/>
            <person name="Kiss B."/>
            <person name="Kocsube S."/>
            <person name="Kotiranta H."/>
            <person name="LaButti K.M."/>
            <person name="Lechner B.E."/>
            <person name="Liimatainen K."/>
            <person name="Lipzen A."/>
            <person name="Lukacs Z."/>
            <person name="Mihaltcheva S."/>
            <person name="Morgado L.N."/>
            <person name="Niskanen T."/>
            <person name="Noordeloos M.E."/>
            <person name="Ohm R.A."/>
            <person name="Ortiz-Santana B."/>
            <person name="Ovrebo C."/>
            <person name="Racz N."/>
            <person name="Riley R."/>
            <person name="Savchenko A."/>
            <person name="Shiryaev A."/>
            <person name="Soop K."/>
            <person name="Spirin V."/>
            <person name="Szebenyi C."/>
            <person name="Tomsovsky M."/>
            <person name="Tulloss R.E."/>
            <person name="Uehling J."/>
            <person name="Grigoriev I.V."/>
            <person name="Vagvolgyi C."/>
            <person name="Papp T."/>
            <person name="Martin F.M."/>
            <person name="Miettinen O."/>
            <person name="Hibbett D.S."/>
            <person name="Nagy L.G."/>
        </authorList>
    </citation>
    <scope>NUCLEOTIDE SEQUENCE [LARGE SCALE GENOMIC DNA]</scope>
    <source>
        <strain evidence="2 3">CBS 962.96</strain>
    </source>
</reference>
<feature type="transmembrane region" description="Helical" evidence="1">
    <location>
        <begin position="187"/>
        <end position="211"/>
    </location>
</feature>
<name>A0A4S8M2H1_DENBC</name>
<feature type="transmembrane region" description="Helical" evidence="1">
    <location>
        <begin position="231"/>
        <end position="253"/>
    </location>
</feature>
<proteinExistence type="predicted"/>
<dbReference type="OrthoDB" id="3226582at2759"/>
<feature type="transmembrane region" description="Helical" evidence="1">
    <location>
        <begin position="92"/>
        <end position="115"/>
    </location>
</feature>
<dbReference type="EMBL" id="ML179180">
    <property type="protein sequence ID" value="THU96306.1"/>
    <property type="molecule type" value="Genomic_DNA"/>
</dbReference>
<keyword evidence="1" id="KW-0812">Transmembrane</keyword>
<keyword evidence="1" id="KW-1133">Transmembrane helix</keyword>
<accession>A0A4S8M2H1</accession>
<dbReference type="Proteomes" id="UP000297245">
    <property type="component" value="Unassembled WGS sequence"/>
</dbReference>
<feature type="transmembrane region" description="Helical" evidence="1">
    <location>
        <begin position="12"/>
        <end position="35"/>
    </location>
</feature>
<sequence>MTVITLHYTYKPMLMMLETTNSAYLVLFVTCTYITTHRKGCVKKMQLIAIVALFVSATLGFIFSCINTFLRIKIVIIDNGGTPFKEYTLWEISRMIISGLYVSANIFGLISEPSITADVVLIQRCYKIWGAKKKIIVFPIFISIINNGLALVELITMVVVNLSLLIGGDVTETSEMGRLLDLGGLTFKYFLTVNFFTNLLIPLMIAGRIWWIGHQVSKFLPKNKFHLTRRAMAVCLESGIMYPLALIPALAFAFEETFTLNTDFMDALSLIPILTQVVGIAPTFIIVRVALGISIENVQDTIHMNERNGQNNQLLSMWEANRNIEECSQSEQSTA</sequence>
<protein>
    <submittedName>
        <fullName evidence="2">Uncharacterized protein</fullName>
    </submittedName>
</protein>
<evidence type="ECO:0000313" key="3">
    <source>
        <dbReference type="Proteomes" id="UP000297245"/>
    </source>
</evidence>
<feature type="transmembrane region" description="Helical" evidence="1">
    <location>
        <begin position="273"/>
        <end position="295"/>
    </location>
</feature>
<keyword evidence="1" id="KW-0472">Membrane</keyword>
<keyword evidence="3" id="KW-1185">Reference proteome</keyword>
<dbReference type="AlphaFoldDB" id="A0A4S8M2H1"/>
<gene>
    <name evidence="2" type="ORF">K435DRAFT_797454</name>
</gene>
<evidence type="ECO:0000313" key="2">
    <source>
        <dbReference type="EMBL" id="THU96306.1"/>
    </source>
</evidence>